<accession>A0ABR0A7A9</accession>
<name>A0ABR0A7A9_9CRUS</name>
<organism evidence="1 2">
    <name type="scientific">Daphnia magna</name>
    <dbReference type="NCBI Taxonomy" id="35525"/>
    <lineage>
        <taxon>Eukaryota</taxon>
        <taxon>Metazoa</taxon>
        <taxon>Ecdysozoa</taxon>
        <taxon>Arthropoda</taxon>
        <taxon>Crustacea</taxon>
        <taxon>Branchiopoda</taxon>
        <taxon>Diplostraca</taxon>
        <taxon>Cladocera</taxon>
        <taxon>Anomopoda</taxon>
        <taxon>Daphniidae</taxon>
        <taxon>Daphnia</taxon>
    </lineage>
</organism>
<reference evidence="1 2" key="1">
    <citation type="journal article" date="2023" name="Nucleic Acids Res.">
        <title>The hologenome of Daphnia magna reveals possible DNA methylation and microbiome-mediated evolution of the host genome.</title>
        <authorList>
            <person name="Chaturvedi A."/>
            <person name="Li X."/>
            <person name="Dhandapani V."/>
            <person name="Marshall H."/>
            <person name="Kissane S."/>
            <person name="Cuenca-Cambronero M."/>
            <person name="Asole G."/>
            <person name="Calvet F."/>
            <person name="Ruiz-Romero M."/>
            <person name="Marangio P."/>
            <person name="Guigo R."/>
            <person name="Rago D."/>
            <person name="Mirbahai L."/>
            <person name="Eastwood N."/>
            <person name="Colbourne J.K."/>
            <person name="Zhou J."/>
            <person name="Mallon E."/>
            <person name="Orsini L."/>
        </authorList>
    </citation>
    <scope>NUCLEOTIDE SEQUENCE [LARGE SCALE GENOMIC DNA]</scope>
    <source>
        <strain evidence="1">LRV0_1</strain>
    </source>
</reference>
<evidence type="ECO:0000313" key="2">
    <source>
        <dbReference type="Proteomes" id="UP001234178"/>
    </source>
</evidence>
<protein>
    <submittedName>
        <fullName evidence="1">Uncharacterized protein</fullName>
    </submittedName>
</protein>
<proteinExistence type="predicted"/>
<sequence length="223" mass="25757">MKQVGRIAVHPPDGLVIRYRRNGTLPKCSPLSCPLVFCRQFWQMWHWQYTCCHRISDQCVHSHELVRIGLCDSVFLNGGLHRKWQPSRRQNTLTARLGKRVDAQEHSSIFYYVAWNIQQLYAYGQVLVKGPKKGLMVLAGQTPPSHNHWVTTCLYVSPVYSKYQVGKSKDFGLITIDFMVGRKGEIWNRNLELGIVEIELEIENDAHIIEFRISSFFGLAIII</sequence>
<gene>
    <name evidence="1" type="ORF">OUZ56_002851</name>
</gene>
<evidence type="ECO:0000313" key="1">
    <source>
        <dbReference type="EMBL" id="KAK4020909.1"/>
    </source>
</evidence>
<comment type="caution">
    <text evidence="1">The sequence shown here is derived from an EMBL/GenBank/DDBJ whole genome shotgun (WGS) entry which is preliminary data.</text>
</comment>
<dbReference type="EMBL" id="JAOYFB010000036">
    <property type="protein sequence ID" value="KAK4020909.1"/>
    <property type="molecule type" value="Genomic_DNA"/>
</dbReference>
<dbReference type="Proteomes" id="UP001234178">
    <property type="component" value="Unassembled WGS sequence"/>
</dbReference>
<keyword evidence="2" id="KW-1185">Reference proteome</keyword>